<feature type="compositionally biased region" description="Basic and acidic residues" evidence="1">
    <location>
        <begin position="1"/>
        <end position="12"/>
    </location>
</feature>
<feature type="transmembrane region" description="Helical" evidence="2">
    <location>
        <begin position="30"/>
        <end position="51"/>
    </location>
</feature>
<organism evidence="3 4">
    <name type="scientific">Plantibacter flavus</name>
    <dbReference type="NCBI Taxonomy" id="150123"/>
    <lineage>
        <taxon>Bacteria</taxon>
        <taxon>Bacillati</taxon>
        <taxon>Actinomycetota</taxon>
        <taxon>Actinomycetes</taxon>
        <taxon>Micrococcales</taxon>
        <taxon>Microbacteriaceae</taxon>
        <taxon>Plantibacter</taxon>
    </lineage>
</organism>
<sequence>MSANELHDRPDAAQEAVPVRRSPGTLRRRIGLGIAMSGVLAVAAGGVFIGVSNAQAAADDARSLEAVAEAAASLDDLPPVEPVVPADPAATPDAGEPVSPASGVDYSQTPEGWYDATTDPASIVIPPTNEWGEANNGIWEAQQQIIATCMADQGFWYAWTNNRALLDPERPTMILSEDGPAAELAEYGDTPLGDAYDWTRAGCHGYAVHVTGMDDAN</sequence>
<dbReference type="EMBL" id="RKHL01000001">
    <property type="protein sequence ID" value="ROR80508.1"/>
    <property type="molecule type" value="Genomic_DNA"/>
</dbReference>
<dbReference type="RefSeq" id="WP_085511991.1">
    <property type="nucleotide sequence ID" value="NZ_FXAP01000003.1"/>
</dbReference>
<evidence type="ECO:0000256" key="2">
    <source>
        <dbReference type="SAM" id="Phobius"/>
    </source>
</evidence>
<protein>
    <submittedName>
        <fullName evidence="3">Uncharacterized protein</fullName>
    </submittedName>
</protein>
<reference evidence="3 4" key="1">
    <citation type="submission" date="2018-11" db="EMBL/GenBank/DDBJ databases">
        <title>Sequencing the genomes of 1000 actinobacteria strains.</title>
        <authorList>
            <person name="Klenk H.-P."/>
        </authorList>
    </citation>
    <scope>NUCLEOTIDE SEQUENCE [LARGE SCALE GENOMIC DNA]</scope>
    <source>
        <strain evidence="3 4">DSM 14012</strain>
    </source>
</reference>
<keyword evidence="2" id="KW-0812">Transmembrane</keyword>
<comment type="caution">
    <text evidence="3">The sequence shown here is derived from an EMBL/GenBank/DDBJ whole genome shotgun (WGS) entry which is preliminary data.</text>
</comment>
<keyword evidence="2" id="KW-1133">Transmembrane helix</keyword>
<feature type="compositionally biased region" description="Low complexity" evidence="1">
    <location>
        <begin position="77"/>
        <end position="94"/>
    </location>
</feature>
<feature type="region of interest" description="Disordered" evidence="1">
    <location>
        <begin position="77"/>
        <end position="102"/>
    </location>
</feature>
<name>A0A3N2BZ14_9MICO</name>
<proteinExistence type="predicted"/>
<evidence type="ECO:0000313" key="4">
    <source>
        <dbReference type="Proteomes" id="UP000266915"/>
    </source>
</evidence>
<keyword evidence="2" id="KW-0472">Membrane</keyword>
<evidence type="ECO:0000313" key="3">
    <source>
        <dbReference type="EMBL" id="ROR80508.1"/>
    </source>
</evidence>
<accession>A0A3N2BZ14</accession>
<feature type="region of interest" description="Disordered" evidence="1">
    <location>
        <begin position="1"/>
        <end position="20"/>
    </location>
</feature>
<gene>
    <name evidence="3" type="ORF">EDD42_0549</name>
</gene>
<dbReference type="AlphaFoldDB" id="A0A3N2BZ14"/>
<evidence type="ECO:0000256" key="1">
    <source>
        <dbReference type="SAM" id="MobiDB-lite"/>
    </source>
</evidence>
<keyword evidence="4" id="KW-1185">Reference proteome</keyword>
<dbReference type="Proteomes" id="UP000266915">
    <property type="component" value="Unassembled WGS sequence"/>
</dbReference>